<reference evidence="1 2" key="1">
    <citation type="submission" date="2020-10" db="EMBL/GenBank/DDBJ databases">
        <title>The genome sequence of Flavobacterium aquaticum 1Y8A.</title>
        <authorList>
            <person name="Liu Y."/>
        </authorList>
    </citation>
    <scope>NUCLEOTIDE SEQUENCE [LARGE SCALE GENOMIC DNA]</scope>
    <source>
        <strain evidence="1 2">1Y8A</strain>
    </source>
</reference>
<evidence type="ECO:0008006" key="3">
    <source>
        <dbReference type="Google" id="ProtNLM"/>
    </source>
</evidence>
<name>A0ABR9WP34_9FLAO</name>
<organism evidence="1 2">
    <name type="scientific">Flavobacterium proteolyticum</name>
    <dbReference type="NCBI Taxonomy" id="2911683"/>
    <lineage>
        <taxon>Bacteria</taxon>
        <taxon>Pseudomonadati</taxon>
        <taxon>Bacteroidota</taxon>
        <taxon>Flavobacteriia</taxon>
        <taxon>Flavobacteriales</taxon>
        <taxon>Flavobacteriaceae</taxon>
        <taxon>Flavobacterium</taxon>
    </lineage>
</organism>
<keyword evidence="2" id="KW-1185">Reference proteome</keyword>
<evidence type="ECO:0000313" key="2">
    <source>
        <dbReference type="Proteomes" id="UP000656274"/>
    </source>
</evidence>
<dbReference type="EMBL" id="JADFTZ010000001">
    <property type="protein sequence ID" value="MBE9575565.1"/>
    <property type="molecule type" value="Genomic_DNA"/>
</dbReference>
<comment type="caution">
    <text evidence="1">The sequence shown here is derived from an EMBL/GenBank/DDBJ whole genome shotgun (WGS) entry which is preliminary data.</text>
</comment>
<accession>A0ABR9WP34</accession>
<proteinExistence type="predicted"/>
<protein>
    <recommendedName>
        <fullName evidence="3">Alpha-ketoglutarate decarboxylase</fullName>
    </recommendedName>
</protein>
<dbReference type="RefSeq" id="WP_194093468.1">
    <property type="nucleotide sequence ID" value="NZ_JADFTZ010000001.1"/>
</dbReference>
<evidence type="ECO:0000313" key="1">
    <source>
        <dbReference type="EMBL" id="MBE9575565.1"/>
    </source>
</evidence>
<gene>
    <name evidence="1" type="ORF">IM755_02490</name>
</gene>
<sequence length="181" mass="20832">MKKNFVINLTFLLTIVVLFSFKPEIYAQENTENKTKSDFWKHVQFGGGLGLGFGSGYADIMVAPSAIYNFNDYVALGLGAQYSYVKQRDFYNANMYGGSLIALFNPIEEIQISTELEQLRVNRTFNDSFGNDTQDFWNTALFLGAGYRNENITLGIRYNILHRDRDNIYAEPFMPFVRIFF</sequence>
<dbReference type="SUPFAM" id="SSF56935">
    <property type="entry name" value="Porins"/>
    <property type="match status" value="1"/>
</dbReference>
<dbReference type="Proteomes" id="UP000656274">
    <property type="component" value="Unassembled WGS sequence"/>
</dbReference>